<dbReference type="InterPro" id="IPR012337">
    <property type="entry name" value="RNaseH-like_sf"/>
</dbReference>
<keyword evidence="3" id="KW-1185">Reference proteome</keyword>
<evidence type="ECO:0000313" key="3">
    <source>
        <dbReference type="Proteomes" id="UP001556367"/>
    </source>
</evidence>
<reference evidence="3" key="1">
    <citation type="submission" date="2024-06" db="EMBL/GenBank/DDBJ databases">
        <title>Multi-omics analyses provide insights into the biosynthesis of the anticancer antibiotic pleurotin in Hohenbuehelia grisea.</title>
        <authorList>
            <person name="Weaver J.A."/>
            <person name="Alberti F."/>
        </authorList>
    </citation>
    <scope>NUCLEOTIDE SEQUENCE [LARGE SCALE GENOMIC DNA]</scope>
    <source>
        <strain evidence="3">T-177</strain>
    </source>
</reference>
<evidence type="ECO:0000256" key="1">
    <source>
        <dbReference type="SAM" id="MobiDB-lite"/>
    </source>
</evidence>
<gene>
    <name evidence="2" type="ORF">HGRIS_014989</name>
</gene>
<feature type="compositionally biased region" description="Low complexity" evidence="1">
    <location>
        <begin position="197"/>
        <end position="208"/>
    </location>
</feature>
<dbReference type="Proteomes" id="UP001556367">
    <property type="component" value="Unassembled WGS sequence"/>
</dbReference>
<evidence type="ECO:0008006" key="4">
    <source>
        <dbReference type="Google" id="ProtNLM"/>
    </source>
</evidence>
<feature type="compositionally biased region" description="Acidic residues" evidence="1">
    <location>
        <begin position="246"/>
        <end position="257"/>
    </location>
</feature>
<evidence type="ECO:0000313" key="2">
    <source>
        <dbReference type="EMBL" id="KAL0945736.1"/>
    </source>
</evidence>
<dbReference type="EMBL" id="JASNQZ010000017">
    <property type="protein sequence ID" value="KAL0945736.1"/>
    <property type="molecule type" value="Genomic_DNA"/>
</dbReference>
<sequence length="350" mass="38902">MQASLERRWSKADQELFILAIFFNPFIRGSLFNEERLSRLTLFHMVRCTFQRLMRQSPQSDVALKEAFDAYADAKGAFSKDAMWLEGFREQFEKEKQPVDLVHIWREVGSRRHLTTGVSGFVNLAIRILSMVPNSASVECAFSAFGGTHTKSRNRISPQKVHDATLVRMDRRRAHAKAGLVADRKKRKFGETMSAGLSPSPSSSLPSSQTMQGSASTDELDDDLNGDEIADFAAISSQLIKAALQADEDDWEDEPGDTPEGVNPAAARTSPAAPMAAAPTTAQSGASTSRIPAYRHIKLSDIFEYPREGCTPSELEVYWMHGKRELQNEEAELEAQQADLFSSPEPRTTN</sequence>
<name>A0ABR3IR07_9AGAR</name>
<feature type="region of interest" description="Disordered" evidence="1">
    <location>
        <begin position="329"/>
        <end position="350"/>
    </location>
</feature>
<protein>
    <recommendedName>
        <fullName evidence="4">HAT C-terminal dimerisation domain-containing protein</fullName>
    </recommendedName>
</protein>
<feature type="compositionally biased region" description="Low complexity" evidence="1">
    <location>
        <begin position="264"/>
        <end position="282"/>
    </location>
</feature>
<organism evidence="2 3">
    <name type="scientific">Hohenbuehelia grisea</name>
    <dbReference type="NCBI Taxonomy" id="104357"/>
    <lineage>
        <taxon>Eukaryota</taxon>
        <taxon>Fungi</taxon>
        <taxon>Dikarya</taxon>
        <taxon>Basidiomycota</taxon>
        <taxon>Agaricomycotina</taxon>
        <taxon>Agaricomycetes</taxon>
        <taxon>Agaricomycetidae</taxon>
        <taxon>Agaricales</taxon>
        <taxon>Pleurotineae</taxon>
        <taxon>Pleurotaceae</taxon>
        <taxon>Hohenbuehelia</taxon>
    </lineage>
</organism>
<proteinExistence type="predicted"/>
<comment type="caution">
    <text evidence="2">The sequence shown here is derived from an EMBL/GenBank/DDBJ whole genome shotgun (WGS) entry which is preliminary data.</text>
</comment>
<feature type="region of interest" description="Disordered" evidence="1">
    <location>
        <begin position="176"/>
        <end position="224"/>
    </location>
</feature>
<dbReference type="SUPFAM" id="SSF53098">
    <property type="entry name" value="Ribonuclease H-like"/>
    <property type="match status" value="1"/>
</dbReference>
<accession>A0ABR3IR07</accession>
<feature type="region of interest" description="Disordered" evidence="1">
    <location>
        <begin position="246"/>
        <end position="289"/>
    </location>
</feature>